<evidence type="ECO:0000313" key="3">
    <source>
        <dbReference type="EMBL" id="PTW60927.1"/>
    </source>
</evidence>
<dbReference type="Gene3D" id="3.90.850.10">
    <property type="entry name" value="Fumarylacetoacetase-like, C-terminal domain"/>
    <property type="match status" value="1"/>
</dbReference>
<dbReference type="OrthoDB" id="9775905at2"/>
<organism evidence="3 4">
    <name type="scientific">Breoghania corrubedonensis</name>
    <dbReference type="NCBI Taxonomy" id="665038"/>
    <lineage>
        <taxon>Bacteria</taxon>
        <taxon>Pseudomonadati</taxon>
        <taxon>Pseudomonadota</taxon>
        <taxon>Alphaproteobacteria</taxon>
        <taxon>Hyphomicrobiales</taxon>
        <taxon>Stappiaceae</taxon>
        <taxon>Breoghania</taxon>
    </lineage>
</organism>
<dbReference type="AlphaFoldDB" id="A0A2T5VB00"/>
<evidence type="ECO:0000259" key="1">
    <source>
        <dbReference type="Pfam" id="PF01557"/>
    </source>
</evidence>
<name>A0A2T5VB00_9HYPH</name>
<dbReference type="InterPro" id="IPR041072">
    <property type="entry name" value="FAA_hydro_N"/>
</dbReference>
<protein>
    <submittedName>
        <fullName evidence="3">Fumarylacetoacetate (FAA) hydrolase</fullName>
    </submittedName>
</protein>
<sequence length="337" mass="36346">MKLATLRDGTRDGQLVVVSRDLSRYTPAGTVAGTMQQALDNWTQAEKGLRDLSMRLDIDQIPGEPFDETQCLSPLPRAYQWADGSAYVNHVELVRKSRGAEMPSSFWTNPLMYQGGSDTFIAPRNPIRLADEAWGIDFEAEIAVVTDDVPMGIAPEQAGHHIKLLMLVNDVSLRNLIPGELGKGFGFFQSKPSSAFGPVAVTPDELGEAWTGGTIALPMLVEYNGKAFGKARCDTDMTFDLPRLISHAAKTRPLGAGCVIGSGTISNKLDGGPGKMIGEGGVGYACIAEQRMVETIVEGAAKTPFMSFGDRVRIEMKDADGRSVFGAIDQVVEQYEG</sequence>
<feature type="domain" description="Fumarylacetoacetase-like C-terminal" evidence="1">
    <location>
        <begin position="81"/>
        <end position="318"/>
    </location>
</feature>
<dbReference type="Pfam" id="PF01557">
    <property type="entry name" value="FAA_hydrolase"/>
    <property type="match status" value="1"/>
</dbReference>
<feature type="domain" description="Fumarylacetoacetase N-terminal" evidence="2">
    <location>
        <begin position="1"/>
        <end position="77"/>
    </location>
</feature>
<keyword evidence="4" id="KW-1185">Reference proteome</keyword>
<dbReference type="InterPro" id="IPR036663">
    <property type="entry name" value="Fumarylacetoacetase_C_sf"/>
</dbReference>
<dbReference type="Proteomes" id="UP000244081">
    <property type="component" value="Unassembled WGS sequence"/>
</dbReference>
<reference evidence="3 4" key="1">
    <citation type="submission" date="2018-04" db="EMBL/GenBank/DDBJ databases">
        <title>Genomic Encyclopedia of Archaeal and Bacterial Type Strains, Phase II (KMG-II): from individual species to whole genera.</title>
        <authorList>
            <person name="Goeker M."/>
        </authorList>
    </citation>
    <scope>NUCLEOTIDE SEQUENCE [LARGE SCALE GENOMIC DNA]</scope>
    <source>
        <strain evidence="3 4">DSM 23382</strain>
    </source>
</reference>
<dbReference type="InterPro" id="IPR011234">
    <property type="entry name" value="Fumarylacetoacetase-like_C"/>
</dbReference>
<dbReference type="PANTHER" id="PTHR43211:SF1">
    <property type="entry name" value="BLL6422 PROTEIN"/>
    <property type="match status" value="1"/>
</dbReference>
<dbReference type="SUPFAM" id="SSF56529">
    <property type="entry name" value="FAH"/>
    <property type="match status" value="1"/>
</dbReference>
<dbReference type="RefSeq" id="WP_107989753.1">
    <property type="nucleotide sequence ID" value="NZ_QAYG01000003.1"/>
</dbReference>
<proteinExistence type="predicted"/>
<dbReference type="PANTHER" id="PTHR43211">
    <property type="entry name" value="FUMARYLACETOACETATE HYDROLASE"/>
    <property type="match status" value="1"/>
</dbReference>
<evidence type="ECO:0000259" key="2">
    <source>
        <dbReference type="Pfam" id="PF18288"/>
    </source>
</evidence>
<comment type="caution">
    <text evidence="3">The sequence shown here is derived from an EMBL/GenBank/DDBJ whole genome shotgun (WGS) entry which is preliminary data.</text>
</comment>
<evidence type="ECO:0000313" key="4">
    <source>
        <dbReference type="Proteomes" id="UP000244081"/>
    </source>
</evidence>
<dbReference type="GO" id="GO:0016787">
    <property type="term" value="F:hydrolase activity"/>
    <property type="evidence" value="ECO:0007669"/>
    <property type="project" value="UniProtKB-KW"/>
</dbReference>
<dbReference type="Pfam" id="PF18288">
    <property type="entry name" value="FAA_hydro_N_2"/>
    <property type="match status" value="1"/>
</dbReference>
<accession>A0A2T5VB00</accession>
<gene>
    <name evidence="3" type="ORF">C8N35_103108</name>
</gene>
<dbReference type="EMBL" id="QAYG01000003">
    <property type="protein sequence ID" value="PTW60927.1"/>
    <property type="molecule type" value="Genomic_DNA"/>
</dbReference>
<keyword evidence="3" id="KW-0378">Hydrolase</keyword>